<dbReference type="EMBL" id="CP014342">
    <property type="protein sequence ID" value="AMX82462.1"/>
    <property type="molecule type" value="Genomic_DNA"/>
</dbReference>
<organism evidence="1 2">
    <name type="scientific">Geobacillus subterraneus</name>
    <dbReference type="NCBI Taxonomy" id="129338"/>
    <lineage>
        <taxon>Bacteria</taxon>
        <taxon>Bacillati</taxon>
        <taxon>Bacillota</taxon>
        <taxon>Bacilli</taxon>
        <taxon>Bacillales</taxon>
        <taxon>Anoxybacillaceae</taxon>
        <taxon>Geobacillus</taxon>
    </lineage>
</organism>
<gene>
    <name evidence="1" type="ORF">GS3922_01475</name>
</gene>
<sequence length="127" mass="14196">MDGIFFVYMFEEQVLRFLDSKAVKLTMLTSLASILVGAIIYQRTQSNAPWKRKRPASSPRHWTGMGRSPSFFVDERRGKNRFCVKPVFGAARRRRQPASSVPGGSGVVASGAAPLNGWPLIVQWRPT</sequence>
<evidence type="ECO:0000313" key="1">
    <source>
        <dbReference type="EMBL" id="AMX82462.1"/>
    </source>
</evidence>
<name>A0ABM6A875_9BACL</name>
<protein>
    <submittedName>
        <fullName evidence="1">Uncharacterized protein</fullName>
    </submittedName>
</protein>
<keyword evidence="2" id="KW-1185">Reference proteome</keyword>
<evidence type="ECO:0000313" key="2">
    <source>
        <dbReference type="Proteomes" id="UP000076226"/>
    </source>
</evidence>
<reference evidence="1 2" key="1">
    <citation type="submission" date="2016-02" db="EMBL/GenBank/DDBJ databases">
        <title>Complete genome sequence of Geobacillus subterraneus KCTC 3922T.</title>
        <authorList>
            <person name="Lee D.-W."/>
            <person name="Lee Y.-J."/>
            <person name="Lee S.-J."/>
            <person name="Park G.-S."/>
            <person name="Lee S.-J."/>
            <person name="Shin J.-H."/>
        </authorList>
    </citation>
    <scope>NUCLEOTIDE SEQUENCE [LARGE SCALE GENOMIC DNA]</scope>
    <source>
        <strain evidence="1 2">KCTC 3922</strain>
    </source>
</reference>
<proteinExistence type="predicted"/>
<dbReference type="Proteomes" id="UP000076226">
    <property type="component" value="Chromosome"/>
</dbReference>
<accession>A0ABM6A875</accession>